<proteinExistence type="predicted"/>
<dbReference type="InterPro" id="IPR036736">
    <property type="entry name" value="ACP-like_sf"/>
</dbReference>
<dbReference type="EMBL" id="OBMQ01000001">
    <property type="protein sequence ID" value="SOB91298.1"/>
    <property type="molecule type" value="Genomic_DNA"/>
</dbReference>
<protein>
    <submittedName>
        <fullName evidence="2">Acyl carrier protein</fullName>
    </submittedName>
</protein>
<feature type="domain" description="Carrier" evidence="1">
    <location>
        <begin position="4"/>
        <end position="82"/>
    </location>
</feature>
<dbReference type="PROSITE" id="PS50075">
    <property type="entry name" value="CARRIER"/>
    <property type="match status" value="1"/>
</dbReference>
<name>A0A285RC09_9BACL</name>
<dbReference type="InterPro" id="IPR009081">
    <property type="entry name" value="PP-bd_ACP"/>
</dbReference>
<organism evidence="2 3">
    <name type="scientific">Ureibacillus xyleni</name>
    <dbReference type="NCBI Taxonomy" id="614648"/>
    <lineage>
        <taxon>Bacteria</taxon>
        <taxon>Bacillati</taxon>
        <taxon>Bacillota</taxon>
        <taxon>Bacilli</taxon>
        <taxon>Bacillales</taxon>
        <taxon>Caryophanaceae</taxon>
        <taxon>Ureibacillus</taxon>
    </lineage>
</organism>
<gene>
    <name evidence="2" type="ORF">SAMN05880501_101285</name>
</gene>
<evidence type="ECO:0000259" key="1">
    <source>
        <dbReference type="PROSITE" id="PS50075"/>
    </source>
</evidence>
<keyword evidence="3" id="KW-1185">Reference proteome</keyword>
<dbReference type="AlphaFoldDB" id="A0A285RC09"/>
<evidence type="ECO:0000313" key="3">
    <source>
        <dbReference type="Proteomes" id="UP000219636"/>
    </source>
</evidence>
<accession>A0A285RC09</accession>
<dbReference type="Pfam" id="PF00550">
    <property type="entry name" value="PP-binding"/>
    <property type="match status" value="1"/>
</dbReference>
<dbReference type="Proteomes" id="UP000219636">
    <property type="component" value="Unassembled WGS sequence"/>
</dbReference>
<dbReference type="Gene3D" id="1.10.1200.10">
    <property type="entry name" value="ACP-like"/>
    <property type="match status" value="1"/>
</dbReference>
<reference evidence="3" key="1">
    <citation type="submission" date="2017-08" db="EMBL/GenBank/DDBJ databases">
        <authorList>
            <person name="Varghese N."/>
            <person name="Submissions S."/>
        </authorList>
    </citation>
    <scope>NUCLEOTIDE SEQUENCE [LARGE SCALE GENOMIC DNA]</scope>
    <source>
        <strain evidence="3">JC22</strain>
    </source>
</reference>
<sequence>MLGRDIQMNEQKLRTIFAESLGIDESQVTDDLTYNAIPEWDSIAHMALIAEIDDQFDTMLDTDDVLEMSTFAKAKEILVKYDVEF</sequence>
<dbReference type="SUPFAM" id="SSF47336">
    <property type="entry name" value="ACP-like"/>
    <property type="match status" value="1"/>
</dbReference>
<evidence type="ECO:0000313" key="2">
    <source>
        <dbReference type="EMBL" id="SOB91298.1"/>
    </source>
</evidence>